<keyword evidence="2" id="KW-1185">Reference proteome</keyword>
<dbReference type="EMBL" id="CABIJS010000089">
    <property type="protein sequence ID" value="VUZ42698.1"/>
    <property type="molecule type" value="Genomic_DNA"/>
</dbReference>
<gene>
    <name evidence="1" type="ORF">WMSIL1_LOCUS3111</name>
</gene>
<name>A0A564Y7F3_HYMDI</name>
<evidence type="ECO:0000313" key="1">
    <source>
        <dbReference type="EMBL" id="VUZ42698.1"/>
    </source>
</evidence>
<organism evidence="1 2">
    <name type="scientific">Hymenolepis diminuta</name>
    <name type="common">Rat tapeworm</name>
    <dbReference type="NCBI Taxonomy" id="6216"/>
    <lineage>
        <taxon>Eukaryota</taxon>
        <taxon>Metazoa</taxon>
        <taxon>Spiralia</taxon>
        <taxon>Lophotrochozoa</taxon>
        <taxon>Platyhelminthes</taxon>
        <taxon>Cestoda</taxon>
        <taxon>Eucestoda</taxon>
        <taxon>Cyclophyllidea</taxon>
        <taxon>Hymenolepididae</taxon>
        <taxon>Hymenolepis</taxon>
    </lineage>
</organism>
<protein>
    <submittedName>
        <fullName evidence="1">Uncharacterized protein</fullName>
    </submittedName>
</protein>
<reference evidence="1 2" key="1">
    <citation type="submission" date="2019-07" db="EMBL/GenBank/DDBJ databases">
        <authorList>
            <person name="Jastrzebski P J."/>
            <person name="Paukszto L."/>
            <person name="Jastrzebski P J."/>
        </authorList>
    </citation>
    <scope>NUCLEOTIDE SEQUENCE [LARGE SCALE GENOMIC DNA]</scope>
    <source>
        <strain evidence="1 2">WMS-il1</strain>
    </source>
</reference>
<dbReference type="AlphaFoldDB" id="A0A564Y7F3"/>
<proteinExistence type="predicted"/>
<dbReference type="Proteomes" id="UP000321570">
    <property type="component" value="Unassembled WGS sequence"/>
</dbReference>
<sequence>MMQLSVLLFRSFLMQKIIQSWRFSENVFSKLFEILNSRSPITGEFFILLLSFPVSAQPA</sequence>
<accession>A0A564Y7F3</accession>
<evidence type="ECO:0000313" key="2">
    <source>
        <dbReference type="Proteomes" id="UP000321570"/>
    </source>
</evidence>